<evidence type="ECO:0000313" key="3">
    <source>
        <dbReference type="Proteomes" id="UP000583752"/>
    </source>
</evidence>
<dbReference type="PANTHER" id="PTHR30212">
    <property type="entry name" value="PROTEIN YIIM"/>
    <property type="match status" value="1"/>
</dbReference>
<reference evidence="2 3" key="1">
    <citation type="submission" date="2020-04" db="EMBL/GenBank/DDBJ databases">
        <title>Massilia sp. RP-1-19 isolated from soil.</title>
        <authorList>
            <person name="Dahal R.H."/>
        </authorList>
    </citation>
    <scope>NUCLEOTIDE SEQUENCE [LARGE SCALE GENOMIC DNA]</scope>
    <source>
        <strain evidence="2 3">RP-1-19</strain>
    </source>
</reference>
<accession>A0A848HSM6</accession>
<proteinExistence type="predicted"/>
<name>A0A848HSM6_9BURK</name>
<dbReference type="AlphaFoldDB" id="A0A848HSM6"/>
<dbReference type="Gene3D" id="2.40.33.20">
    <property type="entry name" value="PK beta-barrel domain-like"/>
    <property type="match status" value="1"/>
</dbReference>
<dbReference type="Proteomes" id="UP000583752">
    <property type="component" value="Unassembled WGS sequence"/>
</dbReference>
<evidence type="ECO:0000259" key="1">
    <source>
        <dbReference type="PROSITE" id="PS51340"/>
    </source>
</evidence>
<dbReference type="InterPro" id="IPR052353">
    <property type="entry name" value="Benzoxazolinone_Detox_Enz"/>
</dbReference>
<dbReference type="EMBL" id="JABBGG010000006">
    <property type="protein sequence ID" value="NML61668.1"/>
    <property type="molecule type" value="Genomic_DNA"/>
</dbReference>
<evidence type="ECO:0000313" key="2">
    <source>
        <dbReference type="EMBL" id="NML61668.1"/>
    </source>
</evidence>
<dbReference type="SUPFAM" id="SSF50800">
    <property type="entry name" value="PK beta-barrel domain-like"/>
    <property type="match status" value="1"/>
</dbReference>
<dbReference type="PROSITE" id="PS51340">
    <property type="entry name" value="MOSC"/>
    <property type="match status" value="1"/>
</dbReference>
<dbReference type="RefSeq" id="WP_169465860.1">
    <property type="nucleotide sequence ID" value="NZ_JABBGG010000006.1"/>
</dbReference>
<comment type="caution">
    <text evidence="2">The sequence shown here is derived from an EMBL/GenBank/DDBJ whole genome shotgun (WGS) entry which is preliminary data.</text>
</comment>
<dbReference type="GO" id="GO:0030151">
    <property type="term" value="F:molybdenum ion binding"/>
    <property type="evidence" value="ECO:0007669"/>
    <property type="project" value="InterPro"/>
</dbReference>
<feature type="domain" description="MOSC" evidence="1">
    <location>
        <begin position="33"/>
        <end position="170"/>
    </location>
</feature>
<dbReference type="InterPro" id="IPR005302">
    <property type="entry name" value="MoCF_Sase_C"/>
</dbReference>
<dbReference type="GO" id="GO:0030170">
    <property type="term" value="F:pyridoxal phosphate binding"/>
    <property type="evidence" value="ECO:0007669"/>
    <property type="project" value="InterPro"/>
</dbReference>
<dbReference type="Pfam" id="PF03473">
    <property type="entry name" value="MOSC"/>
    <property type="match status" value="1"/>
</dbReference>
<organism evidence="2 3">
    <name type="scientific">Massilia polaris</name>
    <dbReference type="NCBI Taxonomy" id="2728846"/>
    <lineage>
        <taxon>Bacteria</taxon>
        <taxon>Pseudomonadati</taxon>
        <taxon>Pseudomonadota</taxon>
        <taxon>Betaproteobacteria</taxon>
        <taxon>Burkholderiales</taxon>
        <taxon>Oxalobacteraceae</taxon>
        <taxon>Telluria group</taxon>
        <taxon>Massilia</taxon>
    </lineage>
</organism>
<protein>
    <submittedName>
        <fullName evidence="2">MOSC domain-containing protein</fullName>
    </submittedName>
</protein>
<dbReference type="GO" id="GO:0003824">
    <property type="term" value="F:catalytic activity"/>
    <property type="evidence" value="ECO:0007669"/>
    <property type="project" value="InterPro"/>
</dbReference>
<sequence>MHAPASIEALFIGRARPLARNGESPVLSGIVKSSLEEPVQLSFRGLSGDEQGDTVFHGGPEKAVHQYASEHYEHWRSRYPDSRVPLVPGAFGENLSTTGMTESSVFIGDIYQAGTALLQVSQGRQPCWKLNRHLGRQGAALAMQISGATGWYYRVLKEGRIARHDRLELIQRPCPAWPLERLIGALFPSDLAADNLLDEWLQAATIEQLSANWKTTFARRVQSGRMEDWTRRLDEP</sequence>
<keyword evidence="3" id="KW-1185">Reference proteome</keyword>
<gene>
    <name evidence="2" type="ORF">HHL21_11370</name>
</gene>
<dbReference type="InterPro" id="IPR011037">
    <property type="entry name" value="Pyrv_Knase-like_insert_dom_sf"/>
</dbReference>
<dbReference type="PANTHER" id="PTHR30212:SF2">
    <property type="entry name" value="PROTEIN YIIM"/>
    <property type="match status" value="1"/>
</dbReference>